<dbReference type="RefSeq" id="XP_008096682.1">
    <property type="nucleotide sequence ID" value="XM_008098491.1"/>
</dbReference>
<dbReference type="EMBL" id="GG697364">
    <property type="protein sequence ID" value="EFQ32662.1"/>
    <property type="molecule type" value="Genomic_DNA"/>
</dbReference>
<evidence type="ECO:0000259" key="2">
    <source>
        <dbReference type="SMART" id="SM00906"/>
    </source>
</evidence>
<dbReference type="GO" id="GO:0003700">
    <property type="term" value="F:DNA-binding transcription factor activity"/>
    <property type="evidence" value="ECO:0007669"/>
    <property type="project" value="InterPro"/>
</dbReference>
<dbReference type="eggNOG" id="ENOG502S0WX">
    <property type="taxonomic scope" value="Eukaryota"/>
</dbReference>
<proteinExistence type="predicted"/>
<dbReference type="CDD" id="cd12148">
    <property type="entry name" value="fungal_TF_MHR"/>
    <property type="match status" value="1"/>
</dbReference>
<protein>
    <submittedName>
        <fullName evidence="3">Fungal specific transcription factor domain-containing protein</fullName>
    </submittedName>
</protein>
<sequence>MSSYITELESRVQYLESIVKHERPDLSLDTEALRQYYYANLADSPGSTNEAKFQAVSNVCSEDCELEPRDHHTAHYSGEFSYWAFSMKVKRHAQARGFANKSPRSDMVPSRWRPLRQQQSAQVIRTAIAKLPPRFVASYLSRVFFAYAQKNFFFVEKEWFDITYQDPGDPRVLDASKMCIIFAVLATATQYAHMDSPSSSSKRPSGEGDVGNSFYERALRLLPEVIQSASLESVQAVAILGFYAQPLDGPGLSYVYFSLATRLAIQNGVHRRYSGRKMPPVTIETRNRVWWTVYSIEKSIAIFHGRPPSILRSDVDADLPRIAPDVIPDDGPLHIGRMVIWIKLIEYLGIFLEQILALRKKSPTADAGLAVFQLAAMKAEMKAYWDTIPCETFDEDSINNRQAARSSVHLRLLYCLIRMSGNTAIIQPSGSGVSPAQAEPYEMTDDGSGIMSASEHSLVEDSIDAAREAVALCWGLYKGEDGLSKGSFIEHNSCRASLLVLIAYSIQNRDATFRSLVQQGLQMVRHLSDMCDLAREETSLLEDLNEALTYLVPFEATNGEPDHELSRHISGGKLCRNG</sequence>
<reference evidence="4" key="1">
    <citation type="journal article" date="2012" name="Nat. Genet.">
        <title>Lifestyle transitions in plant pathogenic Colletotrichum fungi deciphered by genome and transcriptome analyses.</title>
        <authorList>
            <person name="O'Connell R.J."/>
            <person name="Thon M.R."/>
            <person name="Hacquard S."/>
            <person name="Amyotte S.G."/>
            <person name="Kleemann J."/>
            <person name="Torres M.F."/>
            <person name="Damm U."/>
            <person name="Buiate E.A."/>
            <person name="Epstein L."/>
            <person name="Alkan N."/>
            <person name="Altmueller J."/>
            <person name="Alvarado-Balderrama L."/>
            <person name="Bauser C.A."/>
            <person name="Becker C."/>
            <person name="Birren B.W."/>
            <person name="Chen Z."/>
            <person name="Choi J."/>
            <person name="Crouch J.A."/>
            <person name="Duvick J.P."/>
            <person name="Farman M.A."/>
            <person name="Gan P."/>
            <person name="Heiman D."/>
            <person name="Henrissat B."/>
            <person name="Howard R.J."/>
            <person name="Kabbage M."/>
            <person name="Koch C."/>
            <person name="Kracher B."/>
            <person name="Kubo Y."/>
            <person name="Law A.D."/>
            <person name="Lebrun M.-H."/>
            <person name="Lee Y.-H."/>
            <person name="Miyara I."/>
            <person name="Moore N."/>
            <person name="Neumann U."/>
            <person name="Nordstroem K."/>
            <person name="Panaccione D.G."/>
            <person name="Panstruga R."/>
            <person name="Place M."/>
            <person name="Proctor R.H."/>
            <person name="Prusky D."/>
            <person name="Rech G."/>
            <person name="Reinhardt R."/>
            <person name="Rollins J.A."/>
            <person name="Rounsley S."/>
            <person name="Schardl C.L."/>
            <person name="Schwartz D.C."/>
            <person name="Shenoy N."/>
            <person name="Shirasu K."/>
            <person name="Sikhakolli U.R."/>
            <person name="Stueber K."/>
            <person name="Sukno S.A."/>
            <person name="Sweigard J.A."/>
            <person name="Takano Y."/>
            <person name="Takahara H."/>
            <person name="Trail F."/>
            <person name="van der Does H.C."/>
            <person name="Voll L.M."/>
            <person name="Will I."/>
            <person name="Young S."/>
            <person name="Zeng Q."/>
            <person name="Zhang J."/>
            <person name="Zhou S."/>
            <person name="Dickman M.B."/>
            <person name="Schulze-Lefert P."/>
            <person name="Ver Loren van Themaat E."/>
            <person name="Ma L.-J."/>
            <person name="Vaillancourt L.J."/>
        </authorList>
    </citation>
    <scope>NUCLEOTIDE SEQUENCE [LARGE SCALE GENOMIC DNA]</scope>
    <source>
        <strain evidence="4">M1.001 / M2 / FGSC 10212</strain>
    </source>
</reference>
<dbReference type="PANTHER" id="PTHR46910:SF23">
    <property type="entry name" value="THIAMINE REPRESSIBLE GENES REGULATORY PROTEIN THI1"/>
    <property type="match status" value="1"/>
</dbReference>
<keyword evidence="4" id="KW-1185">Reference proteome</keyword>
<dbReference type="AlphaFoldDB" id="E3QP74"/>
<dbReference type="InterPro" id="IPR050987">
    <property type="entry name" value="AtrR-like"/>
</dbReference>
<dbReference type="HOGENOM" id="CLU_009353_1_1_1"/>
<dbReference type="VEuPathDB" id="FungiDB:GLRG_07806"/>
<dbReference type="GO" id="GO:0008270">
    <property type="term" value="F:zinc ion binding"/>
    <property type="evidence" value="ECO:0007669"/>
    <property type="project" value="InterPro"/>
</dbReference>
<name>E3QP74_COLGM</name>
<dbReference type="GO" id="GO:0003677">
    <property type="term" value="F:DNA binding"/>
    <property type="evidence" value="ECO:0007669"/>
    <property type="project" value="InterPro"/>
</dbReference>
<feature type="domain" description="Xylanolytic transcriptional activator regulatory" evidence="2">
    <location>
        <begin position="253"/>
        <end position="326"/>
    </location>
</feature>
<dbReference type="GO" id="GO:0006351">
    <property type="term" value="P:DNA-templated transcription"/>
    <property type="evidence" value="ECO:0007669"/>
    <property type="project" value="InterPro"/>
</dbReference>
<evidence type="ECO:0000313" key="4">
    <source>
        <dbReference type="Proteomes" id="UP000008782"/>
    </source>
</evidence>
<keyword evidence="1" id="KW-0539">Nucleus</keyword>
<dbReference type="Pfam" id="PF04082">
    <property type="entry name" value="Fungal_trans"/>
    <property type="match status" value="1"/>
</dbReference>
<dbReference type="InterPro" id="IPR007219">
    <property type="entry name" value="XnlR_reg_dom"/>
</dbReference>
<gene>
    <name evidence="3" type="ORF">GLRG_07806</name>
</gene>
<organism evidence="4">
    <name type="scientific">Colletotrichum graminicola (strain M1.001 / M2 / FGSC 10212)</name>
    <name type="common">Maize anthracnose fungus</name>
    <name type="synonym">Glomerella graminicola</name>
    <dbReference type="NCBI Taxonomy" id="645133"/>
    <lineage>
        <taxon>Eukaryota</taxon>
        <taxon>Fungi</taxon>
        <taxon>Dikarya</taxon>
        <taxon>Ascomycota</taxon>
        <taxon>Pezizomycotina</taxon>
        <taxon>Sordariomycetes</taxon>
        <taxon>Hypocreomycetidae</taxon>
        <taxon>Glomerellales</taxon>
        <taxon>Glomerellaceae</taxon>
        <taxon>Colletotrichum</taxon>
        <taxon>Colletotrichum graminicola species complex</taxon>
    </lineage>
</organism>
<dbReference type="OrthoDB" id="3921198at2759"/>
<dbReference type="STRING" id="645133.E3QP74"/>
<dbReference type="PANTHER" id="PTHR46910">
    <property type="entry name" value="TRANSCRIPTION FACTOR PDR1"/>
    <property type="match status" value="1"/>
</dbReference>
<accession>E3QP74</accession>
<evidence type="ECO:0000256" key="1">
    <source>
        <dbReference type="ARBA" id="ARBA00023242"/>
    </source>
</evidence>
<evidence type="ECO:0000313" key="3">
    <source>
        <dbReference type="EMBL" id="EFQ32662.1"/>
    </source>
</evidence>
<dbReference type="GeneID" id="24413171"/>
<dbReference type="SMART" id="SM00906">
    <property type="entry name" value="Fungal_trans"/>
    <property type="match status" value="1"/>
</dbReference>
<dbReference type="Proteomes" id="UP000008782">
    <property type="component" value="Unassembled WGS sequence"/>
</dbReference>